<feature type="chain" id="PRO_5045571329" evidence="2">
    <location>
        <begin position="27"/>
        <end position="341"/>
    </location>
</feature>
<evidence type="ECO:0000313" key="4">
    <source>
        <dbReference type="Proteomes" id="UP001225646"/>
    </source>
</evidence>
<comment type="caution">
    <text evidence="3">The sequence shown here is derived from an EMBL/GenBank/DDBJ whole genome shotgun (WGS) entry which is preliminary data.</text>
</comment>
<dbReference type="EMBL" id="JAUSTR010000001">
    <property type="protein sequence ID" value="MDQ0161834.1"/>
    <property type="molecule type" value="Genomic_DNA"/>
</dbReference>
<evidence type="ECO:0000256" key="2">
    <source>
        <dbReference type="SAM" id="SignalP"/>
    </source>
</evidence>
<dbReference type="PROSITE" id="PS51257">
    <property type="entry name" value="PROKAR_LIPOPROTEIN"/>
    <property type="match status" value="1"/>
</dbReference>
<accession>A0ABT9VLI6</accession>
<proteinExistence type="predicted"/>
<evidence type="ECO:0000313" key="3">
    <source>
        <dbReference type="EMBL" id="MDQ0161834.1"/>
    </source>
</evidence>
<dbReference type="Gene3D" id="3.40.190.10">
    <property type="entry name" value="Periplasmic binding protein-like II"/>
    <property type="match status" value="2"/>
</dbReference>
<dbReference type="PANTHER" id="PTHR42941:SF1">
    <property type="entry name" value="SLL1037 PROTEIN"/>
    <property type="match status" value="1"/>
</dbReference>
<keyword evidence="3" id="KW-0675">Receptor</keyword>
<feature type="region of interest" description="Disordered" evidence="1">
    <location>
        <begin position="22"/>
        <end position="46"/>
    </location>
</feature>
<feature type="signal peptide" evidence="2">
    <location>
        <begin position="1"/>
        <end position="26"/>
    </location>
</feature>
<dbReference type="CDD" id="cd13567">
    <property type="entry name" value="PBP2_TtGluBP"/>
    <property type="match status" value="1"/>
</dbReference>
<dbReference type="InterPro" id="IPR011852">
    <property type="entry name" value="TRAP_TAXI"/>
</dbReference>
<dbReference type="NCBIfam" id="TIGR02122">
    <property type="entry name" value="TRAP_TAXI"/>
    <property type="match status" value="1"/>
</dbReference>
<reference evidence="3 4" key="1">
    <citation type="submission" date="2023-07" db="EMBL/GenBank/DDBJ databases">
        <title>Genomic Encyclopedia of Type Strains, Phase IV (KMG-IV): sequencing the most valuable type-strain genomes for metagenomic binning, comparative biology and taxonomic classification.</title>
        <authorList>
            <person name="Goeker M."/>
        </authorList>
    </citation>
    <scope>NUCLEOTIDE SEQUENCE [LARGE SCALE GENOMIC DNA]</scope>
    <source>
        <strain evidence="3 4">DSM 19092</strain>
    </source>
</reference>
<keyword evidence="2" id="KW-0732">Signal</keyword>
<evidence type="ECO:0000256" key="1">
    <source>
        <dbReference type="SAM" id="MobiDB-lite"/>
    </source>
</evidence>
<keyword evidence="4" id="KW-1185">Reference proteome</keyword>
<dbReference type="SUPFAM" id="SSF53850">
    <property type="entry name" value="Periplasmic binding protein-like II"/>
    <property type="match status" value="1"/>
</dbReference>
<dbReference type="Pfam" id="PF16868">
    <property type="entry name" value="NMT1_3"/>
    <property type="match status" value="1"/>
</dbReference>
<dbReference type="RefSeq" id="WP_419151407.1">
    <property type="nucleotide sequence ID" value="NZ_JAUSTR010000001.1"/>
</dbReference>
<protein>
    <submittedName>
        <fullName evidence="3">TRAP transporter TAXI family solute receptor</fullName>
    </submittedName>
</protein>
<sequence>MKKMLLFLIVAVLTFGVIGCSSQSSEGGSDSKGEEPNKSSETSSGNPLDGKVLTILTGGTSGVYFPLGNALAKVYNNVGAQASVETTGASAVNAAKIAQKKAEIGFAMADAISDAYNGVDTFEKTGALKNLRAVSALYSNYMQIVALKESGIQSIEDLKGKKVAVGAPGSGTEIMARRVLEAAGLTYDDIEEDFLSFQEGVEGIKNGVIDAAILSSGIPNAGIMELATTNDIVIVNIPKDIVTKLQEEYPAFVSSTIPSGTYEGQTKEIETATIKNLLITHADMSDDEVYELTKQLFEQIQVLRDTHNAAEDILLEEATKGLPLPLHPGAEKYFKEQGVLE</sequence>
<dbReference type="Proteomes" id="UP001225646">
    <property type="component" value="Unassembled WGS sequence"/>
</dbReference>
<feature type="compositionally biased region" description="Basic and acidic residues" evidence="1">
    <location>
        <begin position="29"/>
        <end position="38"/>
    </location>
</feature>
<organism evidence="3 4">
    <name type="scientific">Aeribacillus alveayuensis</name>
    <dbReference type="NCBI Taxonomy" id="279215"/>
    <lineage>
        <taxon>Bacteria</taxon>
        <taxon>Bacillati</taxon>
        <taxon>Bacillota</taxon>
        <taxon>Bacilli</taxon>
        <taxon>Bacillales</taxon>
        <taxon>Bacillaceae</taxon>
        <taxon>Aeribacillus</taxon>
    </lineage>
</organism>
<dbReference type="PANTHER" id="PTHR42941">
    <property type="entry name" value="SLL1037 PROTEIN"/>
    <property type="match status" value="1"/>
</dbReference>
<gene>
    <name evidence="3" type="ORF">J2S06_000904</name>
</gene>
<name>A0ABT9VLI6_9BACI</name>